<gene>
    <name evidence="15" type="ORF">MB84_18540</name>
</gene>
<dbReference type="PATRIC" id="fig|573737.6.peg.4669"/>
<evidence type="ECO:0000256" key="13">
    <source>
        <dbReference type="PROSITE-ProRule" id="PRU00409"/>
    </source>
</evidence>
<dbReference type="PANTHER" id="PTHR23135:SF18">
    <property type="entry name" value="CYANOPHYCIN SYNTHETASE"/>
    <property type="match status" value="1"/>
</dbReference>
<dbReference type="Pfam" id="PF02786">
    <property type="entry name" value="CPSase_L_D2"/>
    <property type="match status" value="1"/>
</dbReference>
<keyword evidence="8 13" id="KW-0547">Nucleotide-binding</keyword>
<dbReference type="InterPro" id="IPR036615">
    <property type="entry name" value="Mur_ligase_C_dom_sf"/>
</dbReference>
<dbReference type="Pfam" id="PF08245">
    <property type="entry name" value="Mur_ligase_M"/>
    <property type="match status" value="1"/>
</dbReference>
<dbReference type="EC" id="6.3.2.29" evidence="5"/>
<evidence type="ECO:0000256" key="9">
    <source>
        <dbReference type="ARBA" id="ARBA00022840"/>
    </source>
</evidence>
<dbReference type="GO" id="GO:0005524">
    <property type="term" value="F:ATP binding"/>
    <property type="evidence" value="ECO:0007669"/>
    <property type="project" value="UniProtKB-UniRule"/>
</dbReference>
<dbReference type="Proteomes" id="UP000035050">
    <property type="component" value="Chromosome"/>
</dbReference>
<evidence type="ECO:0000256" key="11">
    <source>
        <dbReference type="ARBA" id="ARBA00048094"/>
    </source>
</evidence>
<evidence type="ECO:0000256" key="12">
    <source>
        <dbReference type="ARBA" id="ARBA00048425"/>
    </source>
</evidence>
<dbReference type="Pfam" id="PF02875">
    <property type="entry name" value="Mur_ligase_C"/>
    <property type="match status" value="1"/>
</dbReference>
<comment type="similarity">
    <text evidence="2">In the C-terminal section; belongs to the MurCDEF family.</text>
</comment>
<dbReference type="AlphaFoldDB" id="A0A0E3YEL2"/>
<evidence type="ECO:0000256" key="4">
    <source>
        <dbReference type="ARBA" id="ARBA00012968"/>
    </source>
</evidence>
<dbReference type="SUPFAM" id="SSF56059">
    <property type="entry name" value="Glutathione synthetase ATP-binding domain-like"/>
    <property type="match status" value="1"/>
</dbReference>
<feature type="domain" description="ATP-grasp" evidence="14">
    <location>
        <begin position="224"/>
        <end position="473"/>
    </location>
</feature>
<dbReference type="EC" id="6.3.2.30" evidence="4"/>
<dbReference type="InterPro" id="IPR011810">
    <property type="entry name" value="Cya_phycin_syn"/>
</dbReference>
<dbReference type="Gene3D" id="3.30.1490.20">
    <property type="entry name" value="ATP-grasp fold, A domain"/>
    <property type="match status" value="1"/>
</dbReference>
<dbReference type="InterPro" id="IPR011761">
    <property type="entry name" value="ATP-grasp"/>
</dbReference>
<dbReference type="InterPro" id="IPR044019">
    <property type="entry name" value="Cyanophycin_syn_N"/>
</dbReference>
<dbReference type="RefSeq" id="WP_046292212.1">
    <property type="nucleotide sequence ID" value="NZ_CP011253.3"/>
</dbReference>
<dbReference type="NCBIfam" id="NF010623">
    <property type="entry name" value="PRK14016.1"/>
    <property type="match status" value="1"/>
</dbReference>
<name>A0A0E3YEL2_9BURK</name>
<dbReference type="OrthoDB" id="9803907at2"/>
<dbReference type="SUPFAM" id="SSF53623">
    <property type="entry name" value="MurD-like peptide ligases, catalytic domain"/>
    <property type="match status" value="1"/>
</dbReference>
<dbReference type="GO" id="GO:0071161">
    <property type="term" value="F:cyanophycin synthetase activity (L-arginine-adding)"/>
    <property type="evidence" value="ECO:0007669"/>
    <property type="project" value="UniProtKB-EC"/>
</dbReference>
<evidence type="ECO:0000256" key="2">
    <source>
        <dbReference type="ARBA" id="ARBA00009060"/>
    </source>
</evidence>
<evidence type="ECO:0000256" key="6">
    <source>
        <dbReference type="ARBA" id="ARBA00022036"/>
    </source>
</evidence>
<dbReference type="InterPro" id="IPR036565">
    <property type="entry name" value="Mur-like_cat_sf"/>
</dbReference>
<evidence type="ECO:0000313" key="16">
    <source>
        <dbReference type="Proteomes" id="UP000035050"/>
    </source>
</evidence>
<evidence type="ECO:0000256" key="5">
    <source>
        <dbReference type="ARBA" id="ARBA00013005"/>
    </source>
</evidence>
<evidence type="ECO:0000313" key="15">
    <source>
        <dbReference type="EMBL" id="AKC71041.1"/>
    </source>
</evidence>
<comment type="catalytic activity">
    <reaction evidence="11">
        <text>[L-4-(L-arginin-2-N-yl)aspartate](n)-L-aspartate + L-arginine + ATP = [L-4-(L-arginin-2-N-yl)aspartate](n+1) + ADP + phosphate + H(+)</text>
        <dbReference type="Rhea" id="RHEA:23888"/>
        <dbReference type="Rhea" id="RHEA-COMP:13732"/>
        <dbReference type="Rhea" id="RHEA-COMP:13733"/>
        <dbReference type="ChEBI" id="CHEBI:15378"/>
        <dbReference type="ChEBI" id="CHEBI:30616"/>
        <dbReference type="ChEBI" id="CHEBI:32682"/>
        <dbReference type="ChEBI" id="CHEBI:43474"/>
        <dbReference type="ChEBI" id="CHEBI:137986"/>
        <dbReference type="ChEBI" id="CHEBI:137990"/>
        <dbReference type="ChEBI" id="CHEBI:456216"/>
        <dbReference type="EC" id="6.3.2.30"/>
    </reaction>
</comment>
<dbReference type="NCBIfam" id="TIGR02068">
    <property type="entry name" value="cya_phycin_syn"/>
    <property type="match status" value="1"/>
</dbReference>
<comment type="function">
    <text evidence="1">Catalyzes the ATP-dependent polymerization of arginine and aspartate to multi-L-arginyl-poly-L-aspartic acid (cyanophycin; a water-insoluble reserve polymer).</text>
</comment>
<evidence type="ECO:0000256" key="10">
    <source>
        <dbReference type="ARBA" id="ARBA00031353"/>
    </source>
</evidence>
<organism evidence="15 16">
    <name type="scientific">Pandoraea oxalativorans</name>
    <dbReference type="NCBI Taxonomy" id="573737"/>
    <lineage>
        <taxon>Bacteria</taxon>
        <taxon>Pseudomonadati</taxon>
        <taxon>Pseudomonadota</taxon>
        <taxon>Betaproteobacteria</taxon>
        <taxon>Burkholderiales</taxon>
        <taxon>Burkholderiaceae</taxon>
        <taxon>Pandoraea</taxon>
    </lineage>
</organism>
<dbReference type="InterPro" id="IPR013221">
    <property type="entry name" value="Mur_ligase_cen"/>
</dbReference>
<sequence length="880" mass="94379">MKKKDIEIFDVLSLRGPNMWTYRPVLEAWVDIGELEEFPSNKIPGFPERLSEWLPTLIEHRCSIGERGGFLQRLREGTWPGHILEHVTLELQNLAGMPGGFGKARETPISGVYKVIVRAWHEDVTRAALFAARDLVMAAIEDRPYDVEAAVEELRGLIDKHCLGPSTACIVDAADDRDIPHLRLSDGNLVQLGYGAAARRIWTAETDRTPAIAESISRDKDLTKQLLESCGVPVPEGRLVDSAQDAWEAAEDIGLPVVVKPYDGNHGRGVFINLTTREEVTTAFGVALEEGNGVIVERFVTGLEHRLLVVGGRVVAAAMGEMASVTGDGEHTVSELIELQINSDPRRGSAEDQPLNRVRIDSSARLELKRQGFDADAVPPEGKNVLIQRNGNVAFDVTDRVHPSVAAHASLAARIVGLDIAGVDLVAEDISRPLAEQRGAIVEVNAGPGLLMHLKPADGAPRPVGRAIVDHLFPDGHAGRIPVVGITGTNGKTVTARLLTHLLQLAGEHTGLACSDGLFLDKRLVQGGDRANWDAANRVLMNASVTAAVFENDSTAILSEGLAYDRCQVGIVTNIDRPDHLGHNFVEDVERMFSVLRTQVDVVLPDGVAVLNARDPLVVEMAELCDGDVIFFGLDEQLPAIVAHRAAGKRAVFVRDGHVILATGTEEAAIGATANMPLTYAGRVAFQVENVLAAVAAAWSMGVALDILRTGVTTFDVGQVDAPGRFTLFEKQGATVIVDDAHNAPALTALAAALATLPAERRTVVYGPGADRMDEDLQAEGKLLAQTFERVVLCDDLSDLGTARKRASSESRAQLRAGIDAAGRKVQVTDARERRAAAEAALAQLTSGDLLVLQADEGGAAAMLDLVHLWMGQPMRALAA</sequence>
<keyword evidence="9 13" id="KW-0067">ATP-binding</keyword>
<dbReference type="Pfam" id="PF18921">
    <property type="entry name" value="Cyanophycin_syn"/>
    <property type="match status" value="1"/>
</dbReference>
<comment type="catalytic activity">
    <reaction evidence="12">
        <text>[L-4-(L-arginin-2-N-yl)aspartate](n) + L-aspartate + ATP = [L-4-(L-arginin-2-N-yl)aspartate](n)-L-aspartate + ADP + phosphate + H(+)</text>
        <dbReference type="Rhea" id="RHEA:13277"/>
        <dbReference type="Rhea" id="RHEA-COMP:13728"/>
        <dbReference type="Rhea" id="RHEA-COMP:13733"/>
        <dbReference type="ChEBI" id="CHEBI:15378"/>
        <dbReference type="ChEBI" id="CHEBI:29991"/>
        <dbReference type="ChEBI" id="CHEBI:30616"/>
        <dbReference type="ChEBI" id="CHEBI:43474"/>
        <dbReference type="ChEBI" id="CHEBI:137986"/>
        <dbReference type="ChEBI" id="CHEBI:137990"/>
        <dbReference type="ChEBI" id="CHEBI:456216"/>
        <dbReference type="EC" id="6.3.2.29"/>
    </reaction>
</comment>
<dbReference type="Gene3D" id="3.30.470.20">
    <property type="entry name" value="ATP-grasp fold, B domain"/>
    <property type="match status" value="1"/>
</dbReference>
<accession>A0A0E3YEL2</accession>
<evidence type="ECO:0000256" key="1">
    <source>
        <dbReference type="ARBA" id="ARBA00003184"/>
    </source>
</evidence>
<evidence type="ECO:0000259" key="14">
    <source>
        <dbReference type="PROSITE" id="PS50975"/>
    </source>
</evidence>
<protein>
    <recommendedName>
        <fullName evidence="6">Cyanophycin synthetase</fullName>
        <ecNumber evidence="5">6.3.2.29</ecNumber>
        <ecNumber evidence="4">6.3.2.30</ecNumber>
    </recommendedName>
    <alternativeName>
        <fullName evidence="10">Cyanophycin synthase</fullName>
    </alternativeName>
</protein>
<dbReference type="GO" id="GO:0071160">
    <property type="term" value="F:cyanophycin synthetase activity (L-aspartate-adding)"/>
    <property type="evidence" value="ECO:0007669"/>
    <property type="project" value="UniProtKB-EC"/>
</dbReference>
<dbReference type="InterPro" id="IPR004101">
    <property type="entry name" value="Mur_ligase_C"/>
</dbReference>
<comment type="subunit">
    <text evidence="3">Homodimer.</text>
</comment>
<dbReference type="HOGENOM" id="CLU_016806_0_0_4"/>
<proteinExistence type="inferred from homology"/>
<dbReference type="PROSITE" id="PS50975">
    <property type="entry name" value="ATP_GRASP"/>
    <property type="match status" value="1"/>
</dbReference>
<dbReference type="PANTHER" id="PTHR23135">
    <property type="entry name" value="MUR LIGASE FAMILY MEMBER"/>
    <property type="match status" value="1"/>
</dbReference>
<dbReference type="SUPFAM" id="SSF53244">
    <property type="entry name" value="MurD-like peptide ligases, peptide-binding domain"/>
    <property type="match status" value="1"/>
</dbReference>
<keyword evidence="16" id="KW-1185">Reference proteome</keyword>
<dbReference type="InterPro" id="IPR005479">
    <property type="entry name" value="CPAse_ATP-bd"/>
</dbReference>
<dbReference type="KEGG" id="pox:MB84_18540"/>
<evidence type="ECO:0000256" key="7">
    <source>
        <dbReference type="ARBA" id="ARBA00022598"/>
    </source>
</evidence>
<keyword evidence="7" id="KW-0436">Ligase</keyword>
<evidence type="ECO:0000256" key="8">
    <source>
        <dbReference type="ARBA" id="ARBA00022741"/>
    </source>
</evidence>
<reference evidence="15" key="1">
    <citation type="submission" date="2016-06" db="EMBL/GenBank/DDBJ databases">
        <title>Pandoraea oxalativorans DSM 23570 Genome Sequencing.</title>
        <authorList>
            <person name="Ee R."/>
            <person name="Lim Y.-L."/>
            <person name="Yong D."/>
            <person name="Yin W.-F."/>
            <person name="Chan K.-G."/>
        </authorList>
    </citation>
    <scope>NUCLEOTIDE SEQUENCE</scope>
    <source>
        <strain evidence="15">DSM 23570</strain>
    </source>
</reference>
<dbReference type="Gene3D" id="3.40.1190.10">
    <property type="entry name" value="Mur-like, catalytic domain"/>
    <property type="match status" value="1"/>
</dbReference>
<evidence type="ECO:0000256" key="3">
    <source>
        <dbReference type="ARBA" id="ARBA00011738"/>
    </source>
</evidence>
<dbReference type="InterPro" id="IPR013815">
    <property type="entry name" value="ATP_grasp_subdomain_1"/>
</dbReference>
<dbReference type="EMBL" id="CP011253">
    <property type="protein sequence ID" value="AKC71041.1"/>
    <property type="molecule type" value="Genomic_DNA"/>
</dbReference>
<dbReference type="Gene3D" id="3.90.190.20">
    <property type="entry name" value="Mur ligase, C-terminal domain"/>
    <property type="match status" value="1"/>
</dbReference>
<dbReference type="GO" id="GO:0046872">
    <property type="term" value="F:metal ion binding"/>
    <property type="evidence" value="ECO:0007669"/>
    <property type="project" value="InterPro"/>
</dbReference>